<reference evidence="1" key="1">
    <citation type="submission" date="2012-04" db="EMBL/GenBank/DDBJ databases">
        <title>The Genome Sequence of Fusarium oxysporum melonis.</title>
        <authorList>
            <consortium name="The Broad Institute Genome Sequencing Platform"/>
            <person name="Ma L.-J."/>
            <person name="Gale L.R."/>
            <person name="Schwartz D.C."/>
            <person name="Zhou S."/>
            <person name="Corby-Kistler H."/>
            <person name="Young S.K."/>
            <person name="Zeng Q."/>
            <person name="Gargeya S."/>
            <person name="Fitzgerald M."/>
            <person name="Haas B."/>
            <person name="Abouelleil A."/>
            <person name="Alvarado L."/>
            <person name="Arachchi H.M."/>
            <person name="Berlin A."/>
            <person name="Brown A."/>
            <person name="Chapman S.B."/>
            <person name="Chen Z."/>
            <person name="Dunbar C."/>
            <person name="Freedman E."/>
            <person name="Gearin G."/>
            <person name="Goldberg J."/>
            <person name="Griggs A."/>
            <person name="Gujja S."/>
            <person name="Heiman D."/>
            <person name="Howarth C."/>
            <person name="Larson L."/>
            <person name="Lui A."/>
            <person name="MacDonald P.J.P."/>
            <person name="Montmayeur A."/>
            <person name="Murphy C."/>
            <person name="Neiman D."/>
            <person name="Pearson M."/>
            <person name="Priest M."/>
            <person name="Roberts A."/>
            <person name="Saif S."/>
            <person name="Shea T."/>
            <person name="Shenoy N."/>
            <person name="Sisk P."/>
            <person name="Stolte C."/>
            <person name="Sykes S."/>
            <person name="Wortman J."/>
            <person name="Nusbaum C."/>
            <person name="Birren B."/>
        </authorList>
    </citation>
    <scope>NUCLEOTIDE SEQUENCE</scope>
    <source>
        <strain evidence="1">26406</strain>
    </source>
</reference>
<gene>
    <name evidence="1" type="ORF">FOMG_11089</name>
</gene>
<dbReference type="VEuPathDB" id="FungiDB:FOMG_11089"/>
<reference evidence="1" key="2">
    <citation type="submission" date="2012-05" db="EMBL/GenBank/DDBJ databases">
        <title>Annotation of the Genome Sequence of Fusarium oxysporum f. sp. melonis 26406.</title>
        <authorList>
            <consortium name="The Broad Institute Genomics Platform"/>
            <person name="Ma L.-J."/>
            <person name="Corby-Kistler H."/>
            <person name="Broz K."/>
            <person name="Gale L.R."/>
            <person name="Jonkers W."/>
            <person name="O'Donnell K."/>
            <person name="Ploetz R."/>
            <person name="Steinberg C."/>
            <person name="Schwartz D.C."/>
            <person name="VanEtten H."/>
            <person name="Zhou S."/>
            <person name="Young S.K."/>
            <person name="Zeng Q."/>
            <person name="Gargeya S."/>
            <person name="Fitzgerald M."/>
            <person name="Abouelleil A."/>
            <person name="Alvarado L."/>
            <person name="Chapman S.B."/>
            <person name="Gainer-Dewar J."/>
            <person name="Goldberg J."/>
            <person name="Griggs A."/>
            <person name="Gujja S."/>
            <person name="Hansen M."/>
            <person name="Howarth C."/>
            <person name="Imamovic A."/>
            <person name="Ireland A."/>
            <person name="Larimer J."/>
            <person name="McCowan C."/>
            <person name="Murphy C."/>
            <person name="Pearson M."/>
            <person name="Poon T.W."/>
            <person name="Priest M."/>
            <person name="Roberts A."/>
            <person name="Saif S."/>
            <person name="Shea T."/>
            <person name="Sykes S."/>
            <person name="Wortman J."/>
            <person name="Nusbaum C."/>
            <person name="Birren B."/>
        </authorList>
    </citation>
    <scope>NUCLEOTIDE SEQUENCE</scope>
    <source>
        <strain evidence="1">26406</strain>
    </source>
</reference>
<dbReference type="EMBL" id="JH659336">
    <property type="protein sequence ID" value="EXK33881.1"/>
    <property type="molecule type" value="Genomic_DNA"/>
</dbReference>
<proteinExistence type="predicted"/>
<organism evidence="1">
    <name type="scientific">Fusarium oxysporum f. sp. melonis 26406</name>
    <dbReference type="NCBI Taxonomy" id="1089452"/>
    <lineage>
        <taxon>Eukaryota</taxon>
        <taxon>Fungi</taxon>
        <taxon>Dikarya</taxon>
        <taxon>Ascomycota</taxon>
        <taxon>Pezizomycotina</taxon>
        <taxon>Sordariomycetes</taxon>
        <taxon>Hypocreomycetidae</taxon>
        <taxon>Hypocreales</taxon>
        <taxon>Nectriaceae</taxon>
        <taxon>Fusarium</taxon>
        <taxon>Fusarium oxysporum species complex</taxon>
    </lineage>
</organism>
<name>X0AL91_FUSOX</name>
<dbReference type="HOGENOM" id="CLU_2121176_0_0_1"/>
<evidence type="ECO:0000313" key="1">
    <source>
        <dbReference type="EMBL" id="EXK33881.1"/>
    </source>
</evidence>
<dbReference type="AlphaFoldDB" id="X0AL91"/>
<sequence length="114" mass="12795">MHFVGHAASHISVFTARGYLPLLRLQVYPVASLQLHHNSLSFFLFLFRSEHQQHGKSSAPFAGTRAMANALEREDLNTITLLNSALRRDYEKSTSKQFACAARSLRLPETGKIP</sequence>
<dbReference type="Proteomes" id="UP000030703">
    <property type="component" value="Unassembled WGS sequence"/>
</dbReference>
<protein>
    <submittedName>
        <fullName evidence="1">Uncharacterized protein</fullName>
    </submittedName>
</protein>
<accession>X0AL91</accession>